<dbReference type="InterPro" id="IPR052935">
    <property type="entry name" value="Mg2+_PAP"/>
</dbReference>
<sequence>MAESRETLGHSENNKVAVHPREQVIFYRSVAHYSPLGRCWHLEVHGSIFAPTRRHIRKHVLLHLFKRVVKPEKGKQTHKRFKDRAYLFLNVNKRNKSVPIAIAEKAFELPRSSPDGQFYTTLTVPELELEPSIQVDEFGRRFVEFAAHLPEEDERLFAGEIELIPPEGISIVSDIDDTIKITNIADRRELLANTFSREFQAVPMMAKIYQDWARAGASIHYVSSSPWPLYQPMLAWLDKDEFPLGSVHLRNMKLSELRKDWKRQIAYESKRKTIQTLMRTYPSRRFILCGDSGERDAELYAEIASQFGPQVQHVAIRYIENGHHKYSRDVIRRILSNIPEEKQTVFDSPEEIPALIPDAVSS</sequence>
<dbReference type="GO" id="GO:0008195">
    <property type="term" value="F:phosphatidate phosphatase activity"/>
    <property type="evidence" value="ECO:0007669"/>
    <property type="project" value="InterPro"/>
</dbReference>
<dbReference type="PANTHER" id="PTHR28208">
    <property type="entry name" value="PHOSPHATIDATE PHOSPHATASE APP1"/>
    <property type="match status" value="1"/>
</dbReference>
<dbReference type="OrthoDB" id="9789875at2"/>
<dbReference type="KEGG" id="tpol:Mal48_35480"/>
<name>A0A517QRP8_9PLAN</name>
<dbReference type="PANTHER" id="PTHR28208:SF3">
    <property type="entry name" value="PHOSPHATIDATE PHOSPHATASE APP1"/>
    <property type="match status" value="1"/>
</dbReference>
<dbReference type="AlphaFoldDB" id="A0A517QRP8"/>
<dbReference type="Pfam" id="PF09949">
    <property type="entry name" value="APP1_cat"/>
    <property type="match status" value="1"/>
</dbReference>
<keyword evidence="3" id="KW-1185">Reference proteome</keyword>
<gene>
    <name evidence="2" type="ORF">Mal48_35480</name>
</gene>
<dbReference type="RefSeq" id="WP_145201997.1">
    <property type="nucleotide sequence ID" value="NZ_CP036267.1"/>
</dbReference>
<organism evidence="2 3">
    <name type="scientific">Thalassoglobus polymorphus</name>
    <dbReference type="NCBI Taxonomy" id="2527994"/>
    <lineage>
        <taxon>Bacteria</taxon>
        <taxon>Pseudomonadati</taxon>
        <taxon>Planctomycetota</taxon>
        <taxon>Planctomycetia</taxon>
        <taxon>Planctomycetales</taxon>
        <taxon>Planctomycetaceae</taxon>
        <taxon>Thalassoglobus</taxon>
    </lineage>
</organism>
<feature type="domain" description="Phosphatidate phosphatase APP1 catalytic" evidence="1">
    <location>
        <begin position="169"/>
        <end position="317"/>
    </location>
</feature>
<proteinExistence type="predicted"/>
<accession>A0A517QRP8</accession>
<dbReference type="InterPro" id="IPR019236">
    <property type="entry name" value="APP1_cat"/>
</dbReference>
<reference evidence="2 3" key="1">
    <citation type="submission" date="2019-02" db="EMBL/GenBank/DDBJ databases">
        <title>Deep-cultivation of Planctomycetes and their phenomic and genomic characterization uncovers novel biology.</title>
        <authorList>
            <person name="Wiegand S."/>
            <person name="Jogler M."/>
            <person name="Boedeker C."/>
            <person name="Pinto D."/>
            <person name="Vollmers J."/>
            <person name="Rivas-Marin E."/>
            <person name="Kohn T."/>
            <person name="Peeters S.H."/>
            <person name="Heuer A."/>
            <person name="Rast P."/>
            <person name="Oberbeckmann S."/>
            <person name="Bunk B."/>
            <person name="Jeske O."/>
            <person name="Meyerdierks A."/>
            <person name="Storesund J.E."/>
            <person name="Kallscheuer N."/>
            <person name="Luecker S."/>
            <person name="Lage O.M."/>
            <person name="Pohl T."/>
            <person name="Merkel B.J."/>
            <person name="Hornburger P."/>
            <person name="Mueller R.-W."/>
            <person name="Bruemmer F."/>
            <person name="Labrenz M."/>
            <person name="Spormann A.M."/>
            <person name="Op den Camp H."/>
            <person name="Overmann J."/>
            <person name="Amann R."/>
            <person name="Jetten M.S.M."/>
            <person name="Mascher T."/>
            <person name="Medema M.H."/>
            <person name="Devos D.P."/>
            <person name="Kaster A.-K."/>
            <person name="Ovreas L."/>
            <person name="Rohde M."/>
            <person name="Galperin M.Y."/>
            <person name="Jogler C."/>
        </authorList>
    </citation>
    <scope>NUCLEOTIDE SEQUENCE [LARGE SCALE GENOMIC DNA]</scope>
    <source>
        <strain evidence="2 3">Mal48</strain>
    </source>
</reference>
<evidence type="ECO:0000313" key="2">
    <source>
        <dbReference type="EMBL" id="QDT34288.1"/>
    </source>
</evidence>
<evidence type="ECO:0000313" key="3">
    <source>
        <dbReference type="Proteomes" id="UP000315724"/>
    </source>
</evidence>
<protein>
    <recommendedName>
        <fullName evidence="1">Phosphatidate phosphatase APP1 catalytic domain-containing protein</fullName>
    </recommendedName>
</protein>
<dbReference type="Proteomes" id="UP000315724">
    <property type="component" value="Chromosome"/>
</dbReference>
<evidence type="ECO:0000259" key="1">
    <source>
        <dbReference type="Pfam" id="PF09949"/>
    </source>
</evidence>
<dbReference type="EMBL" id="CP036267">
    <property type="protein sequence ID" value="QDT34288.1"/>
    <property type="molecule type" value="Genomic_DNA"/>
</dbReference>